<dbReference type="PANTHER" id="PTHR37171:SF1">
    <property type="entry name" value="SERINE_THREONINE-PROTEIN KINASE YRZF-RELATED"/>
    <property type="match status" value="1"/>
</dbReference>
<dbReference type="GeneID" id="59372791"/>
<evidence type="ECO:0000313" key="2">
    <source>
        <dbReference type="EMBL" id="KAF7436147.1"/>
    </source>
</evidence>
<sequence>MGLSPEEEIQALLEYNPPPVRVPPTQVEDHVSALSFYDRHLASNLALKRVVYLPTLLRGVSKTLLACLDLMDVQETSLPPIKGSFPTKGWRDGTSIDTTSTDALSIAKLYEVTTGLNCDSVASTLFLSPQCSSWLPAISFCSTYDVNHTSDQKYSLEDYSLCLSDDQMLVLRPEIEACLRDDTMELLRRLWEKERRLATWEFLPYTSQAVDIIQDLCGGSSSRRRSAIRFEMRMYPHIGTFQSPSVVQSPLDAEASPWLSYEPRRILRSRKAPSPADVDPEAKIPLDPKLFRSRAPSVDHVLQHAWATATRRDSTFIIFQCGNLERIGVRHRASQTLYLSDIVDVPNMADPRAYTELQVSLYMSILDDAMRRAPHFDSHDDSIPTASTSKTSLAYAPSRQPTTWQFEDHTSDICHCHLLLMTPQYGIYSFPNPATFFRCGHQPTPSKNKHAIYQPDAYIMLRLTSMIARGATGIVHAGALGANRSNRPPTACKVVAKLAFDELQKQRMKHEAAIYQHFSSKGIRGIPKYYGIFEPLDDGPLVVLTSHEGLWLRHWIPNITNSDAVVPKAWRDKFLSVLKRIHTAGVCHKDLRAENLLVSTDDEVCIIDFDRARLAPSVGACKREYLSPPLMDAQCLLSLSVPTPRVQDQDFRLRLSPNPIDDRCTLYKPRESLLRFPVNPET</sequence>
<dbReference type="Gene3D" id="1.10.510.10">
    <property type="entry name" value="Transferase(Phosphotransferase) domain 1"/>
    <property type="match status" value="1"/>
</dbReference>
<dbReference type="Proteomes" id="UP000623687">
    <property type="component" value="Unassembled WGS sequence"/>
</dbReference>
<dbReference type="SMART" id="SM00220">
    <property type="entry name" value="S_TKc"/>
    <property type="match status" value="1"/>
</dbReference>
<accession>A0A8H7DUV7</accession>
<dbReference type="EMBL" id="JACETU010000002">
    <property type="protein sequence ID" value="KAF7436147.1"/>
    <property type="molecule type" value="Genomic_DNA"/>
</dbReference>
<dbReference type="PROSITE" id="PS00109">
    <property type="entry name" value="PROTEIN_KINASE_TYR"/>
    <property type="match status" value="1"/>
</dbReference>
<dbReference type="VEuPathDB" id="FungiDB:PC9H_002973"/>
<dbReference type="InterPro" id="IPR011009">
    <property type="entry name" value="Kinase-like_dom_sf"/>
</dbReference>
<dbReference type="OrthoDB" id="2523927at2759"/>
<dbReference type="InterPro" id="IPR008266">
    <property type="entry name" value="Tyr_kinase_AS"/>
</dbReference>
<dbReference type="PANTHER" id="PTHR37171">
    <property type="entry name" value="SERINE/THREONINE-PROTEIN KINASE YRZF-RELATED"/>
    <property type="match status" value="1"/>
</dbReference>
<dbReference type="RefSeq" id="XP_036634046.1">
    <property type="nucleotide sequence ID" value="XM_036772573.1"/>
</dbReference>
<keyword evidence="3" id="KW-1185">Reference proteome</keyword>
<protein>
    <recommendedName>
        <fullName evidence="1">Protein kinase domain-containing protein</fullName>
    </recommendedName>
</protein>
<reference evidence="2" key="1">
    <citation type="submission" date="2019-07" db="EMBL/GenBank/DDBJ databases">
        <authorList>
            <person name="Palmer J.M."/>
        </authorList>
    </citation>
    <scope>NUCLEOTIDE SEQUENCE</scope>
    <source>
        <strain evidence="2">PC9</strain>
    </source>
</reference>
<name>A0A8H7DUV7_PLEOS</name>
<feature type="domain" description="Protein kinase" evidence="1">
    <location>
        <begin position="461"/>
        <end position="682"/>
    </location>
</feature>
<evidence type="ECO:0000259" key="1">
    <source>
        <dbReference type="PROSITE" id="PS50011"/>
    </source>
</evidence>
<dbReference type="InterPro" id="IPR052396">
    <property type="entry name" value="Meiotic_Drive_Suppr_Kinase"/>
</dbReference>
<dbReference type="Pfam" id="PF00069">
    <property type="entry name" value="Pkinase"/>
    <property type="match status" value="1"/>
</dbReference>
<organism evidence="2 3">
    <name type="scientific">Pleurotus ostreatus</name>
    <name type="common">Oyster mushroom</name>
    <name type="synonym">White-rot fungus</name>
    <dbReference type="NCBI Taxonomy" id="5322"/>
    <lineage>
        <taxon>Eukaryota</taxon>
        <taxon>Fungi</taxon>
        <taxon>Dikarya</taxon>
        <taxon>Basidiomycota</taxon>
        <taxon>Agaricomycotina</taxon>
        <taxon>Agaricomycetes</taxon>
        <taxon>Agaricomycetidae</taxon>
        <taxon>Agaricales</taxon>
        <taxon>Pleurotineae</taxon>
        <taxon>Pleurotaceae</taxon>
        <taxon>Pleurotus</taxon>
    </lineage>
</organism>
<comment type="caution">
    <text evidence="2">The sequence shown here is derived from an EMBL/GenBank/DDBJ whole genome shotgun (WGS) entry which is preliminary data.</text>
</comment>
<dbReference type="GO" id="GO:0005524">
    <property type="term" value="F:ATP binding"/>
    <property type="evidence" value="ECO:0007669"/>
    <property type="project" value="InterPro"/>
</dbReference>
<proteinExistence type="predicted"/>
<dbReference type="GO" id="GO:0004672">
    <property type="term" value="F:protein kinase activity"/>
    <property type="evidence" value="ECO:0007669"/>
    <property type="project" value="InterPro"/>
</dbReference>
<dbReference type="AlphaFoldDB" id="A0A8H7DUV7"/>
<gene>
    <name evidence="2" type="ORF">PC9H_002973</name>
</gene>
<dbReference type="PROSITE" id="PS50011">
    <property type="entry name" value="PROTEIN_KINASE_DOM"/>
    <property type="match status" value="1"/>
</dbReference>
<evidence type="ECO:0000313" key="3">
    <source>
        <dbReference type="Proteomes" id="UP000623687"/>
    </source>
</evidence>
<dbReference type="SUPFAM" id="SSF56112">
    <property type="entry name" value="Protein kinase-like (PK-like)"/>
    <property type="match status" value="1"/>
</dbReference>
<dbReference type="InterPro" id="IPR000719">
    <property type="entry name" value="Prot_kinase_dom"/>
</dbReference>